<evidence type="ECO:0000259" key="10">
    <source>
        <dbReference type="PROSITE" id="PS50071"/>
    </source>
</evidence>
<feature type="compositionally biased region" description="Low complexity" evidence="9">
    <location>
        <begin position="194"/>
        <end position="210"/>
    </location>
</feature>
<proteinExistence type="inferred from homology"/>
<dbReference type="PANTHER" id="PTHR11850">
    <property type="entry name" value="HOMEOBOX PROTEIN TRANSCRIPTION FACTORS"/>
    <property type="match status" value="1"/>
</dbReference>
<comment type="subcellular location">
    <subcellularLocation>
        <location evidence="1 8">Nucleus</location>
    </subcellularLocation>
</comment>
<feature type="compositionally biased region" description="Basic and acidic residues" evidence="9">
    <location>
        <begin position="510"/>
        <end position="521"/>
    </location>
</feature>
<dbReference type="InterPro" id="IPR050224">
    <property type="entry name" value="TALE_homeobox"/>
</dbReference>
<reference evidence="11 12" key="1">
    <citation type="submission" date="2024-11" db="EMBL/GenBank/DDBJ databases">
        <title>A near-complete genome assembly of Cinchona calisaya.</title>
        <authorList>
            <person name="Lian D.C."/>
            <person name="Zhao X.W."/>
            <person name="Wei L."/>
        </authorList>
    </citation>
    <scope>NUCLEOTIDE SEQUENCE [LARGE SCALE GENOMIC DNA]</scope>
    <source>
        <tissue evidence="11">Nenye</tissue>
    </source>
</reference>
<dbReference type="SMART" id="SM00389">
    <property type="entry name" value="HOX"/>
    <property type="match status" value="1"/>
</dbReference>
<comment type="similarity">
    <text evidence="2">Belongs to the TALE/BELL homeobox family.</text>
</comment>
<dbReference type="GO" id="GO:0005634">
    <property type="term" value="C:nucleus"/>
    <property type="evidence" value="ECO:0007669"/>
    <property type="project" value="UniProtKB-SubCell"/>
</dbReference>
<dbReference type="Gene3D" id="1.10.10.60">
    <property type="entry name" value="Homeodomain-like"/>
    <property type="match status" value="1"/>
</dbReference>
<dbReference type="InterPro" id="IPR009057">
    <property type="entry name" value="Homeodomain-like_sf"/>
</dbReference>
<dbReference type="SUPFAM" id="SSF46689">
    <property type="entry name" value="Homeodomain-like"/>
    <property type="match status" value="1"/>
</dbReference>
<evidence type="ECO:0000256" key="8">
    <source>
        <dbReference type="PROSITE-ProRule" id="PRU00108"/>
    </source>
</evidence>
<evidence type="ECO:0000256" key="3">
    <source>
        <dbReference type="ARBA" id="ARBA00023015"/>
    </source>
</evidence>
<dbReference type="InterPro" id="IPR008422">
    <property type="entry name" value="KN_HD"/>
</dbReference>
<evidence type="ECO:0000256" key="6">
    <source>
        <dbReference type="ARBA" id="ARBA00023163"/>
    </source>
</evidence>
<sequence length="654" mass="71885">MAEGGFEPYHVPQQSRRDKLRVITSQNQPGYAGLVPIYDPALISSDLLACAGLHHHTNNSLSSGCDQTSNHHPSVAAAGGVKEEGPPNFMGYAGGMMINSSSSSTSAATNHHLYHVDPQSSIQLNPSSIQDINGNPFLYTPHQSFRFLDQTAFHGAEVAMVYRPEPLSVAPHESSNHNNNSNNNNSNRCGGQGLSLSLSSHHHSQQTSTTLPLELNLQQRYDSSMYSGKISTTCNELLSRSSVPLGPFTGYASILKGSRFLKPAQQLLEELCDVGRGLYAEKMLVTDSVLLDPPLECFGGTGLIDHDDPQGCSKNEGENENWRKKSRLMSMLDEVYKRYKQYYQQIQAVVASFESVAGVRNAAPFASLALKAMSKHFRCLKNAITDQLQFITESRGHVAHEKDSAKGFENPVVGIHGQRPTQNAGFVEHQPVWRPQRGLPERAVTVLRSWLFEHFLHPYPTDTDKLMLAKQTGLSRNQVSNWFINARVRLWKPMVEEIHMLETRQGQKASQREEQNADRQNDAMTSGNNQIYCEKTSAASQRNREFGSKRTRNDSTEIPAGNEDVINLSYENSSRHPHLGVGVSSAGGSGGVSLTLGLHQNNGLGLPDPFPINAARRFGLDADGEGYIVGGIDAANRQFGREIMGGQLLHDFVG</sequence>
<evidence type="ECO:0000313" key="11">
    <source>
        <dbReference type="EMBL" id="KAL3531764.1"/>
    </source>
</evidence>
<keyword evidence="6" id="KW-0804">Transcription</keyword>
<comment type="caution">
    <text evidence="11">The sequence shown here is derived from an EMBL/GenBank/DDBJ whole genome shotgun (WGS) entry which is preliminary data.</text>
</comment>
<evidence type="ECO:0000256" key="2">
    <source>
        <dbReference type="ARBA" id="ARBA00006454"/>
    </source>
</evidence>
<feature type="DNA-binding region" description="Homeobox" evidence="8">
    <location>
        <begin position="432"/>
        <end position="494"/>
    </location>
</feature>
<dbReference type="InterPro" id="IPR006563">
    <property type="entry name" value="POX_dom"/>
</dbReference>
<dbReference type="InterPro" id="IPR001356">
    <property type="entry name" value="HD"/>
</dbReference>
<dbReference type="Pfam" id="PF05920">
    <property type="entry name" value="Homeobox_KN"/>
    <property type="match status" value="1"/>
</dbReference>
<dbReference type="SMART" id="SM00574">
    <property type="entry name" value="POX"/>
    <property type="match status" value="1"/>
</dbReference>
<dbReference type="CDD" id="cd00086">
    <property type="entry name" value="homeodomain"/>
    <property type="match status" value="1"/>
</dbReference>
<dbReference type="GO" id="GO:0003677">
    <property type="term" value="F:DNA binding"/>
    <property type="evidence" value="ECO:0007669"/>
    <property type="project" value="UniProtKB-UniRule"/>
</dbReference>
<gene>
    <name evidence="11" type="ORF">ACH5RR_005285</name>
</gene>
<dbReference type="AlphaFoldDB" id="A0ABD3AKR2"/>
<feature type="region of interest" description="Disordered" evidence="9">
    <location>
        <begin position="503"/>
        <end position="563"/>
    </location>
</feature>
<evidence type="ECO:0000256" key="4">
    <source>
        <dbReference type="ARBA" id="ARBA00023125"/>
    </source>
</evidence>
<keyword evidence="4 8" id="KW-0238">DNA-binding</keyword>
<evidence type="ECO:0000256" key="7">
    <source>
        <dbReference type="ARBA" id="ARBA00023242"/>
    </source>
</evidence>
<keyword evidence="3" id="KW-0805">Transcription regulation</keyword>
<dbReference type="Proteomes" id="UP001630127">
    <property type="component" value="Unassembled WGS sequence"/>
</dbReference>
<name>A0ABD3AKR2_9GENT</name>
<feature type="region of interest" description="Disordered" evidence="9">
    <location>
        <begin position="169"/>
        <end position="210"/>
    </location>
</feature>
<evidence type="ECO:0000256" key="5">
    <source>
        <dbReference type="ARBA" id="ARBA00023155"/>
    </source>
</evidence>
<dbReference type="EMBL" id="JBJUIK010000003">
    <property type="protein sequence ID" value="KAL3531764.1"/>
    <property type="molecule type" value="Genomic_DNA"/>
</dbReference>
<evidence type="ECO:0000256" key="1">
    <source>
        <dbReference type="ARBA" id="ARBA00004123"/>
    </source>
</evidence>
<feature type="compositionally biased region" description="Low complexity" evidence="9">
    <location>
        <begin position="176"/>
        <end position="187"/>
    </location>
</feature>
<dbReference type="FunFam" id="1.10.10.60:FF:000117">
    <property type="entry name" value="BEL1-like homeodomain protein 9"/>
    <property type="match status" value="1"/>
</dbReference>
<feature type="compositionally biased region" description="Basic and acidic residues" evidence="9">
    <location>
        <begin position="542"/>
        <end position="555"/>
    </location>
</feature>
<evidence type="ECO:0000256" key="9">
    <source>
        <dbReference type="SAM" id="MobiDB-lite"/>
    </source>
</evidence>
<keyword evidence="7 8" id="KW-0539">Nucleus</keyword>
<feature type="compositionally biased region" description="Polar residues" evidence="9">
    <location>
        <begin position="522"/>
        <end position="541"/>
    </location>
</feature>
<feature type="domain" description="Homeobox" evidence="10">
    <location>
        <begin position="430"/>
        <end position="493"/>
    </location>
</feature>
<dbReference type="PROSITE" id="PS50071">
    <property type="entry name" value="HOMEOBOX_2"/>
    <property type="match status" value="1"/>
</dbReference>
<accession>A0ABD3AKR2</accession>
<keyword evidence="12" id="KW-1185">Reference proteome</keyword>
<protein>
    <recommendedName>
        <fullName evidence="10">Homeobox domain-containing protein</fullName>
    </recommendedName>
</protein>
<keyword evidence="5 8" id="KW-0371">Homeobox</keyword>
<evidence type="ECO:0000313" key="12">
    <source>
        <dbReference type="Proteomes" id="UP001630127"/>
    </source>
</evidence>
<dbReference type="Pfam" id="PF07526">
    <property type="entry name" value="POX"/>
    <property type="match status" value="1"/>
</dbReference>
<organism evidence="11 12">
    <name type="scientific">Cinchona calisaya</name>
    <dbReference type="NCBI Taxonomy" id="153742"/>
    <lineage>
        <taxon>Eukaryota</taxon>
        <taxon>Viridiplantae</taxon>
        <taxon>Streptophyta</taxon>
        <taxon>Embryophyta</taxon>
        <taxon>Tracheophyta</taxon>
        <taxon>Spermatophyta</taxon>
        <taxon>Magnoliopsida</taxon>
        <taxon>eudicotyledons</taxon>
        <taxon>Gunneridae</taxon>
        <taxon>Pentapetalae</taxon>
        <taxon>asterids</taxon>
        <taxon>lamiids</taxon>
        <taxon>Gentianales</taxon>
        <taxon>Rubiaceae</taxon>
        <taxon>Cinchonoideae</taxon>
        <taxon>Cinchoneae</taxon>
        <taxon>Cinchona</taxon>
    </lineage>
</organism>